<evidence type="ECO:0000313" key="2">
    <source>
        <dbReference type="WBParaSite" id="ALUE_0000479701-mRNA-1"/>
    </source>
</evidence>
<accession>A0A0M3HRA3</accession>
<evidence type="ECO:0000313" key="1">
    <source>
        <dbReference type="Proteomes" id="UP000036681"/>
    </source>
</evidence>
<name>A0A0M3HRA3_ASCLU</name>
<sequence>MKEFLSGNHNLPHFYTSHKANTMIDCKCNQLPNLGTVTGWSSGVIKAVRDGSCERSRCLVGNSDLKCLFRNQFIPLNQQRHNEIREPFGPLH</sequence>
<protein>
    <submittedName>
        <fullName evidence="2">Uncharacterized protein</fullName>
    </submittedName>
</protein>
<organism evidence="1 2">
    <name type="scientific">Ascaris lumbricoides</name>
    <name type="common">Giant roundworm</name>
    <dbReference type="NCBI Taxonomy" id="6252"/>
    <lineage>
        <taxon>Eukaryota</taxon>
        <taxon>Metazoa</taxon>
        <taxon>Ecdysozoa</taxon>
        <taxon>Nematoda</taxon>
        <taxon>Chromadorea</taxon>
        <taxon>Rhabditida</taxon>
        <taxon>Spirurina</taxon>
        <taxon>Ascaridomorpha</taxon>
        <taxon>Ascaridoidea</taxon>
        <taxon>Ascarididae</taxon>
        <taxon>Ascaris</taxon>
    </lineage>
</organism>
<dbReference type="WBParaSite" id="ALUE_0000479701-mRNA-1">
    <property type="protein sequence ID" value="ALUE_0000479701-mRNA-1"/>
    <property type="gene ID" value="ALUE_0000479701"/>
</dbReference>
<reference evidence="2" key="1">
    <citation type="submission" date="2017-02" db="UniProtKB">
        <authorList>
            <consortium name="WormBaseParasite"/>
        </authorList>
    </citation>
    <scope>IDENTIFICATION</scope>
</reference>
<keyword evidence="1" id="KW-1185">Reference proteome</keyword>
<proteinExistence type="predicted"/>
<dbReference type="Proteomes" id="UP000036681">
    <property type="component" value="Unplaced"/>
</dbReference>
<dbReference type="AlphaFoldDB" id="A0A0M3HRA3"/>